<name>A0A1Y2G482_9BASI</name>
<dbReference type="PANTHER" id="PTHR43248">
    <property type="entry name" value="2-SUCCINYL-6-HYDROXY-2,4-CYCLOHEXADIENE-1-CARBOXYLATE SYNTHASE"/>
    <property type="match status" value="1"/>
</dbReference>
<protein>
    <submittedName>
        <fullName evidence="5">TAP-like protein-domain-containing protein</fullName>
    </submittedName>
</protein>
<dbReference type="OrthoDB" id="425534at2759"/>
<keyword evidence="6" id="KW-1185">Reference proteome</keyword>
<keyword evidence="2" id="KW-0378">Hydrolase</keyword>
<dbReference type="PANTHER" id="PTHR43248:SF25">
    <property type="entry name" value="AB HYDROLASE-1 DOMAIN-CONTAINING PROTEIN-RELATED"/>
    <property type="match status" value="1"/>
</dbReference>
<dbReference type="AlphaFoldDB" id="A0A1Y2G482"/>
<evidence type="ECO:0000259" key="3">
    <source>
        <dbReference type="Pfam" id="PF00561"/>
    </source>
</evidence>
<evidence type="ECO:0000256" key="2">
    <source>
        <dbReference type="ARBA" id="ARBA00022801"/>
    </source>
</evidence>
<proteinExistence type="inferred from homology"/>
<organism evidence="5 6">
    <name type="scientific">Leucosporidium creatinivorum</name>
    <dbReference type="NCBI Taxonomy" id="106004"/>
    <lineage>
        <taxon>Eukaryota</taxon>
        <taxon>Fungi</taxon>
        <taxon>Dikarya</taxon>
        <taxon>Basidiomycota</taxon>
        <taxon>Pucciniomycotina</taxon>
        <taxon>Microbotryomycetes</taxon>
        <taxon>Leucosporidiales</taxon>
        <taxon>Leucosporidium</taxon>
    </lineage>
</organism>
<feature type="domain" description="AB hydrolase-1" evidence="3">
    <location>
        <begin position="48"/>
        <end position="245"/>
    </location>
</feature>
<dbReference type="InParanoid" id="A0A1Y2G482"/>
<accession>A0A1Y2G482</accession>
<sequence>MPCAVNRNFSCGYLGVPKDYFDSSAGVAHIALLKVPGSAPKSEHLGSILVNPGGPGGSGVLMAERFGPALTKLTDGRYDIVGFDPRGIRSTRPIVNCFGSAFDYELFKAGTVLERGFDLPPDPTSDEGKQHLLDQHRRLLALQETEFKKCAETMGDELRYMGTSTVVRDIEEITRVLDGPEARINFFGASYGTILGAYLVNMLPEKIGRVIIDGVASAPLWANSHPHEWLHQWIENTEDTFQWFLRDCSEAGPKGCPLAHSLNEDPLAIQDRLMLFLDDLYRQPAAVPDALRPGVLTSGMARSVLYASTNQPTTWPVVSSIFAEALSGNLTSLYNAIITPFSSPFRLTQTDLSRAAVSCADSPPYKSEKEWPTAEFMTNKTLYNLEQSPHFGASVSLIEPDGGCQFWPASGKTPERFTGPWNATLDTPMLIISNTADPITPLASGRELNALMGPSSRLLIQNSPGHCSIGSVSACTMGHYRRYLLHGELPENEKLCEVDRGYFPGSERKEVELMSEEERELSGVGEEMALAWAELAREN</sequence>
<evidence type="ECO:0000259" key="4">
    <source>
        <dbReference type="Pfam" id="PF08386"/>
    </source>
</evidence>
<gene>
    <name evidence="5" type="ORF">BCR35DRAFT_260178</name>
</gene>
<dbReference type="InterPro" id="IPR013595">
    <property type="entry name" value="Pept_S33_TAP-like_C"/>
</dbReference>
<dbReference type="Pfam" id="PF08386">
    <property type="entry name" value="Abhydrolase_4"/>
    <property type="match status" value="1"/>
</dbReference>
<comment type="similarity">
    <text evidence="1">Belongs to the peptidase S33 family.</text>
</comment>
<reference evidence="5 6" key="1">
    <citation type="submission" date="2016-07" db="EMBL/GenBank/DDBJ databases">
        <title>Pervasive Adenine N6-methylation of Active Genes in Fungi.</title>
        <authorList>
            <consortium name="DOE Joint Genome Institute"/>
            <person name="Mondo S.J."/>
            <person name="Dannebaum R.O."/>
            <person name="Kuo R.C."/>
            <person name="Labutti K."/>
            <person name="Haridas S."/>
            <person name="Kuo A."/>
            <person name="Salamov A."/>
            <person name="Ahrendt S.R."/>
            <person name="Lipzen A."/>
            <person name="Sullivan W."/>
            <person name="Andreopoulos W.B."/>
            <person name="Clum A."/>
            <person name="Lindquist E."/>
            <person name="Daum C."/>
            <person name="Ramamoorthy G.K."/>
            <person name="Gryganskyi A."/>
            <person name="Culley D."/>
            <person name="Magnuson J.K."/>
            <person name="James T.Y."/>
            <person name="O'Malley M.A."/>
            <person name="Stajich J.E."/>
            <person name="Spatafora J.W."/>
            <person name="Visel A."/>
            <person name="Grigoriev I.V."/>
        </authorList>
    </citation>
    <scope>NUCLEOTIDE SEQUENCE [LARGE SCALE GENOMIC DNA]</scope>
    <source>
        <strain evidence="5 6">62-1032</strain>
    </source>
</reference>
<dbReference type="SUPFAM" id="SSF53474">
    <property type="entry name" value="alpha/beta-Hydrolases"/>
    <property type="match status" value="1"/>
</dbReference>
<dbReference type="Proteomes" id="UP000193467">
    <property type="component" value="Unassembled WGS sequence"/>
</dbReference>
<dbReference type="InterPro" id="IPR000073">
    <property type="entry name" value="AB_hydrolase_1"/>
</dbReference>
<evidence type="ECO:0000256" key="1">
    <source>
        <dbReference type="ARBA" id="ARBA00010088"/>
    </source>
</evidence>
<dbReference type="GO" id="GO:0016787">
    <property type="term" value="F:hydrolase activity"/>
    <property type="evidence" value="ECO:0007669"/>
    <property type="project" value="UniProtKB-KW"/>
</dbReference>
<dbReference type="InterPro" id="IPR051601">
    <property type="entry name" value="Serine_prot/Carboxylest_S33"/>
</dbReference>
<dbReference type="InterPro" id="IPR029058">
    <property type="entry name" value="AB_hydrolase_fold"/>
</dbReference>
<evidence type="ECO:0000313" key="6">
    <source>
        <dbReference type="Proteomes" id="UP000193467"/>
    </source>
</evidence>
<comment type="caution">
    <text evidence="5">The sequence shown here is derived from an EMBL/GenBank/DDBJ whole genome shotgun (WGS) entry which is preliminary data.</text>
</comment>
<dbReference type="EMBL" id="MCGR01000001">
    <property type="protein sequence ID" value="ORY92735.1"/>
    <property type="molecule type" value="Genomic_DNA"/>
</dbReference>
<dbReference type="STRING" id="106004.A0A1Y2G482"/>
<dbReference type="Gene3D" id="3.40.50.1820">
    <property type="entry name" value="alpha/beta hydrolase"/>
    <property type="match status" value="1"/>
</dbReference>
<dbReference type="Pfam" id="PF00561">
    <property type="entry name" value="Abhydrolase_1"/>
    <property type="match status" value="1"/>
</dbReference>
<evidence type="ECO:0000313" key="5">
    <source>
        <dbReference type="EMBL" id="ORY92735.1"/>
    </source>
</evidence>
<feature type="domain" description="Peptidase S33 tripeptidyl aminopeptidase-like C-terminal" evidence="4">
    <location>
        <begin position="402"/>
        <end position="496"/>
    </location>
</feature>